<evidence type="ECO:0000256" key="1">
    <source>
        <dbReference type="SAM" id="Coils"/>
    </source>
</evidence>
<keyword evidence="1" id="KW-0175">Coiled coil</keyword>
<feature type="transmembrane region" description="Helical" evidence="2">
    <location>
        <begin position="69"/>
        <end position="98"/>
    </location>
</feature>
<dbReference type="AlphaFoldDB" id="A0A9P6U843"/>
<comment type="caution">
    <text evidence="3">The sequence shown here is derived from an EMBL/GenBank/DDBJ whole genome shotgun (WGS) entry which is preliminary data.</text>
</comment>
<dbReference type="OrthoDB" id="310870at2759"/>
<dbReference type="Proteomes" id="UP000726737">
    <property type="component" value="Unassembled WGS sequence"/>
</dbReference>
<evidence type="ECO:0000313" key="3">
    <source>
        <dbReference type="EMBL" id="KAG0263702.1"/>
    </source>
</evidence>
<name>A0A9P6U843_9FUNG</name>
<evidence type="ECO:0000256" key="2">
    <source>
        <dbReference type="SAM" id="Phobius"/>
    </source>
</evidence>
<evidence type="ECO:0008006" key="5">
    <source>
        <dbReference type="Google" id="ProtNLM"/>
    </source>
</evidence>
<proteinExistence type="predicted"/>
<keyword evidence="2" id="KW-1133">Transmembrane helix</keyword>
<keyword evidence="4" id="KW-1185">Reference proteome</keyword>
<feature type="coiled-coil region" evidence="1">
    <location>
        <begin position="184"/>
        <end position="211"/>
    </location>
</feature>
<accession>A0A9P6U843</accession>
<evidence type="ECO:0000313" key="4">
    <source>
        <dbReference type="Proteomes" id="UP000726737"/>
    </source>
</evidence>
<reference evidence="3" key="1">
    <citation type="journal article" date="2020" name="Fungal Divers.">
        <title>Resolving the Mortierellaceae phylogeny through synthesis of multi-gene phylogenetics and phylogenomics.</title>
        <authorList>
            <person name="Vandepol N."/>
            <person name="Liber J."/>
            <person name="Desiro A."/>
            <person name="Na H."/>
            <person name="Kennedy M."/>
            <person name="Barry K."/>
            <person name="Grigoriev I.V."/>
            <person name="Miller A.N."/>
            <person name="O'Donnell K."/>
            <person name="Stajich J.E."/>
            <person name="Bonito G."/>
        </authorList>
    </citation>
    <scope>NUCLEOTIDE SEQUENCE</scope>
    <source>
        <strain evidence="3">KOD948</strain>
    </source>
</reference>
<keyword evidence="2" id="KW-0812">Transmembrane</keyword>
<sequence length="238" mass="27463">MFFFISVGGIIAFSIAILHLLRSCPFENCEEADPPTLFPQHFYGAVSATFFFMGGRYDSINDDMDSSNWAFHTMMIVFFFFTVILMLNVLIALINLAFVDGDETWRLEWLQNRLRVIESVENLTFHIPGFRQHYNCWFPNEIYYSVTAMEIEDFKAEYPSDFIDPNPSTDTPESNTTLMTEKPIQELKDELKQAREQISLMKGEIQMALQEQSTAHQNQMTEIQAMLATLLKDKASSS</sequence>
<organism evidence="3 4">
    <name type="scientific">Mortierella polycephala</name>
    <dbReference type="NCBI Taxonomy" id="41804"/>
    <lineage>
        <taxon>Eukaryota</taxon>
        <taxon>Fungi</taxon>
        <taxon>Fungi incertae sedis</taxon>
        <taxon>Mucoromycota</taxon>
        <taxon>Mortierellomycotina</taxon>
        <taxon>Mortierellomycetes</taxon>
        <taxon>Mortierellales</taxon>
        <taxon>Mortierellaceae</taxon>
        <taxon>Mortierella</taxon>
    </lineage>
</organism>
<gene>
    <name evidence="3" type="ORF">BG011_008305</name>
</gene>
<keyword evidence="2" id="KW-0472">Membrane</keyword>
<dbReference type="EMBL" id="JAAAJA010000068">
    <property type="protein sequence ID" value="KAG0263702.1"/>
    <property type="molecule type" value="Genomic_DNA"/>
</dbReference>
<protein>
    <recommendedName>
        <fullName evidence="5">Ion transport domain-containing protein</fullName>
    </recommendedName>
</protein>